<protein>
    <recommendedName>
        <fullName evidence="8">Hydrogenase maturation factor HypB</fullName>
    </recommendedName>
</protein>
<evidence type="ECO:0000313" key="12">
    <source>
        <dbReference type="EMBL" id="VFK65298.1"/>
    </source>
</evidence>
<dbReference type="Pfam" id="PF02492">
    <property type="entry name" value="cobW"/>
    <property type="match status" value="1"/>
</dbReference>
<keyword evidence="5" id="KW-0378">Hydrolase</keyword>
<dbReference type="PANTHER" id="PTHR30134:SF2">
    <property type="entry name" value="HYDROGENASE MATURATION FACTOR HYPB"/>
    <property type="match status" value="1"/>
</dbReference>
<dbReference type="GO" id="GO:0051604">
    <property type="term" value="P:protein maturation"/>
    <property type="evidence" value="ECO:0007669"/>
    <property type="project" value="InterPro"/>
</dbReference>
<evidence type="ECO:0000256" key="3">
    <source>
        <dbReference type="ARBA" id="ARBA00022723"/>
    </source>
</evidence>
<evidence type="ECO:0000256" key="6">
    <source>
        <dbReference type="ARBA" id="ARBA00022833"/>
    </source>
</evidence>
<keyword evidence="4" id="KW-0547">Nucleotide-binding</keyword>
<dbReference type="PANTHER" id="PTHR30134">
    <property type="entry name" value="HYDROGENASE PROTEIN ASSEMBLY PROTEIN, NICKEL CHAPERONE"/>
    <property type="match status" value="1"/>
</dbReference>
<evidence type="ECO:0000256" key="8">
    <source>
        <dbReference type="ARBA" id="ARBA00035238"/>
    </source>
</evidence>
<reference evidence="12" key="1">
    <citation type="submission" date="2019-02" db="EMBL/GenBank/DDBJ databases">
        <authorList>
            <person name="Gruber-Vodicka R. H."/>
            <person name="Seah K. B. B."/>
        </authorList>
    </citation>
    <scope>NUCLEOTIDE SEQUENCE</scope>
    <source>
        <strain evidence="12">BECK_BY1</strain>
        <strain evidence="13">BECK_BY2</strain>
        <strain evidence="11">BECK_BY3</strain>
    </source>
</reference>
<name>A0A451AGY8_9GAMM</name>
<sequence>MCETCGCGLPAENKYMSHADADSTMIDNSADRNTTLAIFQDLLSENDHRAEHNRKHFHEHGVLTINLMSSPGAGKTNLIEATIESLRGKARIAVIEGDLETENDAARIRAHQVPAIQITTGSACHLDAHMVHNALHRLDLANIDILFIENVGNLVCPASFDLGQHHNVILLSVTEGDDKPVKYPVMFRKADIMLLTKTDLLPYLDDFDPGRAEGHLRTLANTAPVIPLSTRAHDRGDNGMDAWIHWLQTARKKANSQKSSSAGGIYPHTHSHSSTHTDIHSARTPPLPRPQLAKLR</sequence>
<dbReference type="Gene3D" id="3.40.50.300">
    <property type="entry name" value="P-loop containing nucleotide triphosphate hydrolases"/>
    <property type="match status" value="1"/>
</dbReference>
<dbReference type="EMBL" id="CAADFV010000259">
    <property type="protein sequence ID" value="VFK70369.1"/>
    <property type="molecule type" value="Genomic_DNA"/>
</dbReference>
<dbReference type="GO" id="GO:0008270">
    <property type="term" value="F:zinc ion binding"/>
    <property type="evidence" value="ECO:0007669"/>
    <property type="project" value="TreeGrafter"/>
</dbReference>
<evidence type="ECO:0000256" key="5">
    <source>
        <dbReference type="ARBA" id="ARBA00022801"/>
    </source>
</evidence>
<evidence type="ECO:0000256" key="2">
    <source>
        <dbReference type="ARBA" id="ARBA00022596"/>
    </source>
</evidence>
<dbReference type="InterPro" id="IPR003495">
    <property type="entry name" value="CobW/HypB/UreG_nucleotide-bd"/>
</dbReference>
<keyword evidence="6" id="KW-0862">Zinc</keyword>
<organism evidence="12">
    <name type="scientific">Candidatus Kentrum sp. TUN</name>
    <dbReference type="NCBI Taxonomy" id="2126343"/>
    <lineage>
        <taxon>Bacteria</taxon>
        <taxon>Pseudomonadati</taxon>
        <taxon>Pseudomonadota</taxon>
        <taxon>Gammaproteobacteria</taxon>
        <taxon>Candidatus Kentrum</taxon>
    </lineage>
</organism>
<evidence type="ECO:0000256" key="4">
    <source>
        <dbReference type="ARBA" id="ARBA00022741"/>
    </source>
</evidence>
<dbReference type="GO" id="GO:0003924">
    <property type="term" value="F:GTPase activity"/>
    <property type="evidence" value="ECO:0007669"/>
    <property type="project" value="InterPro"/>
</dbReference>
<keyword evidence="7" id="KW-0342">GTP-binding</keyword>
<dbReference type="SUPFAM" id="SSF52540">
    <property type="entry name" value="P-loop containing nucleoside triphosphate hydrolases"/>
    <property type="match status" value="1"/>
</dbReference>
<dbReference type="InterPro" id="IPR004392">
    <property type="entry name" value="Hyd_mat_HypB"/>
</dbReference>
<keyword evidence="3" id="KW-0479">Metal-binding</keyword>
<evidence type="ECO:0000256" key="1">
    <source>
        <dbReference type="ARBA" id="ARBA00006211"/>
    </source>
</evidence>
<dbReference type="CDD" id="cd05390">
    <property type="entry name" value="HypB"/>
    <property type="match status" value="1"/>
</dbReference>
<dbReference type="EMBL" id="CAADFX010000327">
    <property type="protein sequence ID" value="VFK65298.1"/>
    <property type="molecule type" value="Genomic_DNA"/>
</dbReference>
<dbReference type="GO" id="GO:0005525">
    <property type="term" value="F:GTP binding"/>
    <property type="evidence" value="ECO:0007669"/>
    <property type="project" value="UniProtKB-KW"/>
</dbReference>
<evidence type="ECO:0000313" key="11">
    <source>
        <dbReference type="EMBL" id="VFK61434.1"/>
    </source>
</evidence>
<evidence type="ECO:0000313" key="13">
    <source>
        <dbReference type="EMBL" id="VFK70369.1"/>
    </source>
</evidence>
<evidence type="ECO:0000259" key="10">
    <source>
        <dbReference type="Pfam" id="PF02492"/>
    </source>
</evidence>
<feature type="domain" description="CobW/HypB/UreG nucleotide-binding" evidence="10">
    <location>
        <begin position="65"/>
        <end position="225"/>
    </location>
</feature>
<proteinExistence type="inferred from homology"/>
<evidence type="ECO:0000256" key="7">
    <source>
        <dbReference type="ARBA" id="ARBA00023134"/>
    </source>
</evidence>
<dbReference type="NCBIfam" id="TIGR00073">
    <property type="entry name" value="hypB"/>
    <property type="match status" value="1"/>
</dbReference>
<accession>A0A451AGY8</accession>
<dbReference type="InterPro" id="IPR027417">
    <property type="entry name" value="P-loop_NTPase"/>
</dbReference>
<feature type="region of interest" description="Disordered" evidence="9">
    <location>
        <begin position="254"/>
        <end position="296"/>
    </location>
</feature>
<dbReference type="AlphaFoldDB" id="A0A451AGY8"/>
<keyword evidence="2" id="KW-0533">Nickel</keyword>
<dbReference type="EMBL" id="CAADFY010000255">
    <property type="protein sequence ID" value="VFK61434.1"/>
    <property type="molecule type" value="Genomic_DNA"/>
</dbReference>
<gene>
    <name evidence="12" type="ORF">BECKTUN1418D_GA0071000_13272</name>
    <name evidence="13" type="ORF">BECKTUN1418E_GA0071001_12591</name>
    <name evidence="11" type="ORF">BECKTUN1418F_GA0071002_12551</name>
</gene>
<dbReference type="GO" id="GO:0016151">
    <property type="term" value="F:nickel cation binding"/>
    <property type="evidence" value="ECO:0007669"/>
    <property type="project" value="InterPro"/>
</dbReference>
<evidence type="ECO:0000256" key="9">
    <source>
        <dbReference type="SAM" id="MobiDB-lite"/>
    </source>
</evidence>
<comment type="similarity">
    <text evidence="1">Belongs to the SIMIBI class G3E GTPase family. HypB/HupM subfamily.</text>
</comment>